<sequence>MADVAHSSPPGARTRTPGYRTTPSPTKMGRVSPPRSPNKLTPDYARPIVHSAVRKWKRYHEMQMMKKLVELRQEKKEKTHISKDKAKKLVRKIPVEILVKEWLSDNKATVETRVYLVDKVLPTMILGMEKLLLEVDKRGLAEKEEQDPNFNPINYLAQYLMRNNPRYSNFSEASPYTRGLRDVSDQLKRELFDLEENRLAKIKAEAKRKREEREFAEQQKKKEKARREDALKNQFSEWNLSDGKVELSLLQSALRSFLEVVDNLPEELKKAGQFSHPLEPTDETGKTMSLKEFSAYISKYVEGMPSEIFDQFMLHLQRCATAHRLAAEREQRRMALTHLFIACDTSGVGVVDRHRILSLFERYFDQAKESYKKYLRNPRKWPVVEVDEVESTYSDDEDLADPKFFNNSIEVNEEGSPKPEEKQDEGTEKKTEDVKNPEVKVTEDAFEDDVRLPSPPPTADRPPPTRQSVTFAEGTRFDEERKALETRGTGSMSQASAFDETSLNVSQFVNLIETFLGDEPGMEAFNSLVRYVRDGYMETEEEKRERLLKAHREHVTAKRKTRVDGLFEKWDNDGSGYLDMDEIETILSKYKDGMEKETVRRVKSKLRKDETDNRLSKREFREFVTAVADEIPGSDEFDYMVDFMESSVERSYTDRVRGEARKKWLQQIVKAAETSGAQMEPVYKAVFQALYKDSETHGNGKRISANISLLENNDIDPKRGDMLLRYVASTPEDAPYILGKCLFKDMKAISFASVETGKPIHVPRVNNHGSIYFWNTDRDAEDRDGSLIVVAVKDQRKRVFGLLAIDTLRDPHTKAIFITHEIQFFQGVGKAFSIAYHHVDNRRKTMRITESAISWIHRRSANVRDISVYMVEPDGKDIDYVLRKMMMTDNKGEAKMFSNPPLLERKDNLFRDYLFKCVDNSETVTADAYGERHFAFPLRDSQGMAVAVMDLNTGDVKKMPKHEEKEVQRMLKLLQLAQKEVSKESAGGEKTQVLEAEKDEETRVDVMFDRLMLMDLRKNVAKLDAQAYAELRSYKEPPETVHSILKATLSIFYPDEVENGEFDDWTKAKQFLNSDLVSMIGKYDPTSAKSLIPPDRIAKHLEHIPHGMVSKHSSIPAQHMYNWVFVCLSLIQHTAKMRESKRGGALTPPPGKGTKGDEE</sequence>
<dbReference type="GeneID" id="106171150"/>
<gene>
    <name evidence="6" type="primary">LOC106171150</name>
</gene>
<dbReference type="PANTHER" id="PTHR46788">
    <property type="entry name" value="EF-HAND CALCIUM-BINDING DOMAIN-CONTAINING PROTEIN 5"/>
    <property type="match status" value="1"/>
</dbReference>
<dbReference type="OrthoDB" id="199400at2759"/>
<organism evidence="5 6">
    <name type="scientific">Lingula anatina</name>
    <name type="common">Brachiopod</name>
    <name type="synonym">Lingula unguis</name>
    <dbReference type="NCBI Taxonomy" id="7574"/>
    <lineage>
        <taxon>Eukaryota</taxon>
        <taxon>Metazoa</taxon>
        <taxon>Spiralia</taxon>
        <taxon>Lophotrochozoa</taxon>
        <taxon>Brachiopoda</taxon>
        <taxon>Linguliformea</taxon>
        <taxon>Lingulata</taxon>
        <taxon>Lingulida</taxon>
        <taxon>Linguloidea</taxon>
        <taxon>Lingulidae</taxon>
        <taxon>Lingula</taxon>
    </lineage>
</organism>
<feature type="compositionally biased region" description="Pro residues" evidence="3">
    <location>
        <begin position="453"/>
        <end position="465"/>
    </location>
</feature>
<proteinExistence type="predicted"/>
<keyword evidence="1" id="KW-0106">Calcium</keyword>
<protein>
    <submittedName>
        <fullName evidence="6">EF-hand calcium-binding domain-containing protein 5 isoform X2</fullName>
    </submittedName>
</protein>
<dbReference type="InterPro" id="IPR011992">
    <property type="entry name" value="EF-hand-dom_pair"/>
</dbReference>
<dbReference type="CDD" id="cd22968">
    <property type="entry name" value="DD_EFCAB5"/>
    <property type="match status" value="1"/>
</dbReference>
<keyword evidence="2" id="KW-0175">Coiled coil</keyword>
<feature type="compositionally biased region" description="Basic and acidic residues" evidence="3">
    <location>
        <begin position="415"/>
        <end position="451"/>
    </location>
</feature>
<dbReference type="InterPro" id="IPR018247">
    <property type="entry name" value="EF_Hand_1_Ca_BS"/>
</dbReference>
<dbReference type="AlphaFoldDB" id="A0A1S3J970"/>
<dbReference type="Proteomes" id="UP000085678">
    <property type="component" value="Unplaced"/>
</dbReference>
<accession>A0A1S3J970</accession>
<dbReference type="PROSITE" id="PS50222">
    <property type="entry name" value="EF_HAND_2"/>
    <property type="match status" value="1"/>
</dbReference>
<evidence type="ECO:0000313" key="5">
    <source>
        <dbReference type="Proteomes" id="UP000085678"/>
    </source>
</evidence>
<dbReference type="Gene3D" id="1.20.920.20">
    <property type="match status" value="1"/>
</dbReference>
<feature type="domain" description="EF-hand" evidence="4">
    <location>
        <begin position="558"/>
        <end position="593"/>
    </location>
</feature>
<dbReference type="InterPro" id="IPR002048">
    <property type="entry name" value="EF_hand_dom"/>
</dbReference>
<feature type="region of interest" description="Disordered" evidence="3">
    <location>
        <begin position="408"/>
        <end position="479"/>
    </location>
</feature>
<keyword evidence="5" id="KW-1185">Reference proteome</keyword>
<evidence type="ECO:0000256" key="1">
    <source>
        <dbReference type="ARBA" id="ARBA00022837"/>
    </source>
</evidence>
<evidence type="ECO:0000259" key="4">
    <source>
        <dbReference type="PROSITE" id="PS50222"/>
    </source>
</evidence>
<name>A0A1S3J970_LINAN</name>
<evidence type="ECO:0000256" key="3">
    <source>
        <dbReference type="SAM" id="MobiDB-lite"/>
    </source>
</evidence>
<feature type="coiled-coil region" evidence="2">
    <location>
        <begin position="192"/>
        <end position="233"/>
    </location>
</feature>
<evidence type="ECO:0000313" key="6">
    <source>
        <dbReference type="RefSeq" id="XP_013406766.1"/>
    </source>
</evidence>
<dbReference type="SUPFAM" id="SSF47473">
    <property type="entry name" value="EF-hand"/>
    <property type="match status" value="1"/>
</dbReference>
<reference evidence="6" key="1">
    <citation type="submission" date="2025-08" db="UniProtKB">
        <authorList>
            <consortium name="RefSeq"/>
        </authorList>
    </citation>
    <scope>IDENTIFICATION</scope>
    <source>
        <tissue evidence="6">Gonads</tissue>
    </source>
</reference>
<dbReference type="Gene3D" id="1.20.890.10">
    <property type="entry name" value="cAMP-dependent protein kinase regulatory subunit, dimerization-anchoring domain"/>
    <property type="match status" value="1"/>
</dbReference>
<dbReference type="PANTHER" id="PTHR46788:SF1">
    <property type="entry name" value="EF-HAND CALCIUM-BINDING DOMAIN-CONTAINING PROTEIN 5"/>
    <property type="match status" value="1"/>
</dbReference>
<dbReference type="RefSeq" id="XP_013406766.1">
    <property type="nucleotide sequence ID" value="XM_013551312.1"/>
</dbReference>
<dbReference type="Gene3D" id="1.10.238.10">
    <property type="entry name" value="EF-hand"/>
    <property type="match status" value="1"/>
</dbReference>
<dbReference type="GO" id="GO:0005509">
    <property type="term" value="F:calcium ion binding"/>
    <property type="evidence" value="ECO:0007669"/>
    <property type="project" value="InterPro"/>
</dbReference>
<evidence type="ECO:0000256" key="2">
    <source>
        <dbReference type="SAM" id="Coils"/>
    </source>
</evidence>
<feature type="region of interest" description="Disordered" evidence="3">
    <location>
        <begin position="1"/>
        <end position="43"/>
    </location>
</feature>
<feature type="region of interest" description="Disordered" evidence="3">
    <location>
        <begin position="1138"/>
        <end position="1159"/>
    </location>
</feature>
<dbReference type="PROSITE" id="PS00018">
    <property type="entry name" value="EF_HAND_1"/>
    <property type="match status" value="1"/>
</dbReference>